<dbReference type="Gene3D" id="1.10.10.2840">
    <property type="entry name" value="PucR C-terminal helix-turn-helix domain"/>
    <property type="match status" value="1"/>
</dbReference>
<dbReference type="InterPro" id="IPR025736">
    <property type="entry name" value="PucR_C-HTH_dom"/>
</dbReference>
<dbReference type="PANTHER" id="PTHR33744">
    <property type="entry name" value="CARBOHYDRATE DIACID REGULATOR"/>
    <property type="match status" value="1"/>
</dbReference>
<organism evidence="3 4">
    <name type="scientific">Bacillus timonensis</name>
    <dbReference type="NCBI Taxonomy" id="1033734"/>
    <lineage>
        <taxon>Bacteria</taxon>
        <taxon>Bacillati</taxon>
        <taxon>Bacillota</taxon>
        <taxon>Bacilli</taxon>
        <taxon>Bacillales</taxon>
        <taxon>Bacillaceae</taxon>
        <taxon>Bacillus</taxon>
    </lineage>
</organism>
<dbReference type="EMBL" id="SLUB01000030">
    <property type="protein sequence ID" value="THE11332.1"/>
    <property type="molecule type" value="Genomic_DNA"/>
</dbReference>
<evidence type="ECO:0000259" key="1">
    <source>
        <dbReference type="Pfam" id="PF05651"/>
    </source>
</evidence>
<dbReference type="AlphaFoldDB" id="A0A4S3PRC6"/>
<evidence type="ECO:0000313" key="4">
    <source>
        <dbReference type="Proteomes" id="UP000306477"/>
    </source>
</evidence>
<feature type="domain" description="Putative sugar diacid recognition" evidence="1">
    <location>
        <begin position="24"/>
        <end position="156"/>
    </location>
</feature>
<gene>
    <name evidence="3" type="ORF">E1I69_15315</name>
</gene>
<evidence type="ECO:0008006" key="5">
    <source>
        <dbReference type="Google" id="ProtNLM"/>
    </source>
</evidence>
<dbReference type="PANTHER" id="PTHR33744:SF15">
    <property type="entry name" value="CARBOHYDRATE DIACID REGULATOR"/>
    <property type="match status" value="1"/>
</dbReference>
<reference evidence="3 4" key="1">
    <citation type="journal article" date="2019" name="Indoor Air">
        <title>Impacts of indoor surface finishes on bacterial viability.</title>
        <authorList>
            <person name="Hu J."/>
            <person name="Maamar S.B."/>
            <person name="Glawe A.J."/>
            <person name="Gottel N."/>
            <person name="Gilbert J.A."/>
            <person name="Hartmann E.M."/>
        </authorList>
    </citation>
    <scope>NUCLEOTIDE SEQUENCE [LARGE SCALE GENOMIC DNA]</scope>
    <source>
        <strain evidence="3 4">AF060A6</strain>
    </source>
</reference>
<dbReference type="Pfam" id="PF05651">
    <property type="entry name" value="Diacid_rec"/>
    <property type="match status" value="1"/>
</dbReference>
<evidence type="ECO:0000259" key="2">
    <source>
        <dbReference type="Pfam" id="PF13556"/>
    </source>
</evidence>
<dbReference type="InterPro" id="IPR051448">
    <property type="entry name" value="CdaR-like_regulators"/>
</dbReference>
<dbReference type="InterPro" id="IPR008599">
    <property type="entry name" value="Diacid_rec"/>
</dbReference>
<proteinExistence type="predicted"/>
<feature type="domain" description="PucR C-terminal helix-turn-helix" evidence="2">
    <location>
        <begin position="324"/>
        <end position="376"/>
    </location>
</feature>
<comment type="caution">
    <text evidence="3">The sequence shown here is derived from an EMBL/GenBank/DDBJ whole genome shotgun (WGS) entry which is preliminary data.</text>
</comment>
<accession>A0A4S3PRC6</accession>
<name>A0A4S3PRC6_9BACI</name>
<dbReference type="Pfam" id="PF13556">
    <property type="entry name" value="HTH_30"/>
    <property type="match status" value="1"/>
</dbReference>
<keyword evidence="4" id="KW-1185">Reference proteome</keyword>
<evidence type="ECO:0000313" key="3">
    <source>
        <dbReference type="EMBL" id="THE11332.1"/>
    </source>
</evidence>
<sequence length="381" mass="43983">MLTLKANFGFKIINQFRTGALCMLTKEIADIVVKETIKRLGYNINIFDHNGIVLSSGDKSREDTFHEGALQVVSSGKPLYITDSNVIEYRGAKPGINFPIYDQNQLIGVVGISGEPEKIKDFGALVVLMTELLIRQQLLSNEVEWKFRTSEAILDELMSDHLNHSKISQKLSVLHVNLSAPFYPMAFSVMNEDQDDTPLLSYLYKDLEAILKPFSCIYAYVDATTFLLLIYSKSINEIARIESTVERYMLTQFGNVRMARGYVLEHLEQVRDVMKQLRLVLNQTKENKINIRDYEIQLLLNEVDEDKRKVVKNRIQKQLTPEQLQTLNMFFSHNLNVNATASAMFIHRNTLLYRLNKIYEITGYNPRNFYDSMILKISDWL</sequence>
<protein>
    <recommendedName>
        <fullName evidence="5">Sugar diacid utilization regulator</fullName>
    </recommendedName>
</protein>
<dbReference type="OrthoDB" id="9792148at2"/>
<dbReference type="Proteomes" id="UP000306477">
    <property type="component" value="Unassembled WGS sequence"/>
</dbReference>
<dbReference type="InterPro" id="IPR042070">
    <property type="entry name" value="PucR_C-HTH_sf"/>
</dbReference>